<evidence type="ECO:0000256" key="2">
    <source>
        <dbReference type="ARBA" id="ARBA00022692"/>
    </source>
</evidence>
<evidence type="ECO:0000256" key="4">
    <source>
        <dbReference type="ARBA" id="ARBA00023136"/>
    </source>
</evidence>
<feature type="transmembrane region" description="Helical" evidence="5">
    <location>
        <begin position="73"/>
        <end position="93"/>
    </location>
</feature>
<dbReference type="RefSeq" id="WP_378560509.1">
    <property type="nucleotide sequence ID" value="NZ_JBHSDL010000014.1"/>
</dbReference>
<keyword evidence="3 5" id="KW-1133">Transmembrane helix</keyword>
<comment type="caution">
    <text evidence="6">The sequence shown here is derived from an EMBL/GenBank/DDBJ whole genome shotgun (WGS) entry which is preliminary data.</text>
</comment>
<protein>
    <submittedName>
        <fullName evidence="6">DoxX family membrane protein</fullName>
    </submittedName>
</protein>
<accession>A0ABV8VHK0</accession>
<evidence type="ECO:0000256" key="1">
    <source>
        <dbReference type="ARBA" id="ARBA00004141"/>
    </source>
</evidence>
<comment type="subcellular location">
    <subcellularLocation>
        <location evidence="1">Membrane</location>
        <topology evidence="1">Multi-pass membrane protein</topology>
    </subcellularLocation>
</comment>
<sequence length="162" mass="16555">MVEVSTEQRNTAWRAATVFARLALAAGFLSAVADRFGLWGAAGTGQVAWGDFDAFLTYLHSLAPYLPTALVEVLGWAATVVEVVLGVALLLGFALRWSALAAFATLLSFALSMAVFSGPEAPLNASVFTAAAAALLLALAAHGDRIPASIGSGVRAGVPPAV</sequence>
<dbReference type="InterPro" id="IPR032808">
    <property type="entry name" value="DoxX"/>
</dbReference>
<feature type="transmembrane region" description="Helical" evidence="5">
    <location>
        <begin position="100"/>
        <end position="117"/>
    </location>
</feature>
<evidence type="ECO:0000256" key="5">
    <source>
        <dbReference type="SAM" id="Phobius"/>
    </source>
</evidence>
<evidence type="ECO:0000313" key="7">
    <source>
        <dbReference type="Proteomes" id="UP001595844"/>
    </source>
</evidence>
<evidence type="ECO:0000313" key="6">
    <source>
        <dbReference type="EMBL" id="MFC4374828.1"/>
    </source>
</evidence>
<proteinExistence type="predicted"/>
<dbReference type="Proteomes" id="UP001595844">
    <property type="component" value="Unassembled WGS sequence"/>
</dbReference>
<evidence type="ECO:0000256" key="3">
    <source>
        <dbReference type="ARBA" id="ARBA00022989"/>
    </source>
</evidence>
<keyword evidence="4 5" id="KW-0472">Membrane</keyword>
<gene>
    <name evidence="6" type="ORF">ACFO5K_12025</name>
</gene>
<feature type="transmembrane region" description="Helical" evidence="5">
    <location>
        <begin position="12"/>
        <end position="33"/>
    </location>
</feature>
<name>A0ABV8VHK0_9NOCA</name>
<feature type="transmembrane region" description="Helical" evidence="5">
    <location>
        <begin position="123"/>
        <end position="141"/>
    </location>
</feature>
<organism evidence="6 7">
    <name type="scientific">Nocardia halotolerans</name>
    <dbReference type="NCBI Taxonomy" id="1755878"/>
    <lineage>
        <taxon>Bacteria</taxon>
        <taxon>Bacillati</taxon>
        <taxon>Actinomycetota</taxon>
        <taxon>Actinomycetes</taxon>
        <taxon>Mycobacteriales</taxon>
        <taxon>Nocardiaceae</taxon>
        <taxon>Nocardia</taxon>
    </lineage>
</organism>
<dbReference type="Pfam" id="PF07681">
    <property type="entry name" value="DoxX"/>
    <property type="match status" value="1"/>
</dbReference>
<reference evidence="7" key="1">
    <citation type="journal article" date="2019" name="Int. J. Syst. Evol. Microbiol.">
        <title>The Global Catalogue of Microorganisms (GCM) 10K type strain sequencing project: providing services to taxonomists for standard genome sequencing and annotation.</title>
        <authorList>
            <consortium name="The Broad Institute Genomics Platform"/>
            <consortium name="The Broad Institute Genome Sequencing Center for Infectious Disease"/>
            <person name="Wu L."/>
            <person name="Ma J."/>
        </authorList>
    </citation>
    <scope>NUCLEOTIDE SEQUENCE [LARGE SCALE GENOMIC DNA]</scope>
    <source>
        <strain evidence="7">IBRC-M 10490</strain>
    </source>
</reference>
<keyword evidence="2 5" id="KW-0812">Transmembrane</keyword>
<keyword evidence="7" id="KW-1185">Reference proteome</keyword>
<dbReference type="EMBL" id="JBHSDL010000014">
    <property type="protein sequence ID" value="MFC4374828.1"/>
    <property type="molecule type" value="Genomic_DNA"/>
</dbReference>